<dbReference type="RefSeq" id="YP_009797393.1">
    <property type="nucleotide sequence ID" value="NC_047914.1"/>
</dbReference>
<accession>A0A2K9V441</accession>
<keyword evidence="2" id="KW-1185">Reference proteome</keyword>
<name>A0A2K9V441_9CAUD</name>
<proteinExistence type="predicted"/>
<organism evidence="1 2">
    <name type="scientific">Faecalibacterium phage FP_Taranis</name>
    <dbReference type="NCBI Taxonomy" id="2070186"/>
    <lineage>
        <taxon>Viruses</taxon>
        <taxon>Duplodnaviria</taxon>
        <taxon>Heunggongvirae</taxon>
        <taxon>Uroviricota</taxon>
        <taxon>Caudoviricetes</taxon>
        <taxon>Taranisvirus</taxon>
        <taxon>Taranisvirus taranis</taxon>
    </lineage>
</organism>
<dbReference type="EMBL" id="MG711467">
    <property type="protein sequence ID" value="AUV56843.1"/>
    <property type="molecule type" value="Genomic_DNA"/>
</dbReference>
<protein>
    <submittedName>
        <fullName evidence="1">Terminase small subunit</fullName>
    </submittedName>
</protein>
<evidence type="ECO:0000313" key="2">
    <source>
        <dbReference type="Proteomes" id="UP000241620"/>
    </source>
</evidence>
<evidence type="ECO:0000313" key="1">
    <source>
        <dbReference type="EMBL" id="AUV56843.1"/>
    </source>
</evidence>
<reference evidence="1 2" key="1">
    <citation type="submission" date="2017-12" db="EMBL/GenBank/DDBJ databases">
        <title>Phages infecting Faecalibacterium prausnitzii belong to novel viral genera that help decipher intestinal viromes.</title>
        <authorList>
            <person name="Petit M.-A."/>
            <person name="De Paepe M."/>
            <person name="Benevides L."/>
            <person name="Langella P."/>
        </authorList>
    </citation>
    <scope>NUCLEOTIDE SEQUENCE [LARGE SCALE GENOMIC DNA]</scope>
</reference>
<dbReference type="GeneID" id="54987807"/>
<dbReference type="KEGG" id="vg:54987807"/>
<dbReference type="Proteomes" id="UP000241620">
    <property type="component" value="Segment"/>
</dbReference>
<sequence length="190" mass="20668">MPTKERVADMTVTTTQLAAVLGITNRRVQQLTQDGVLTTVSRGKFVLGDAVQAYNASTARGGLTKEEAAEAKKLDHIKQKAEATLKASKAKIAQAEAKELSGQMHRSEDVAAMTSELIYTVRGALMALPSRVAINAAALSDPAEVAEYMRGEVNQIAEEIAMFRYDPAKYEARVRERKAWAEKLAGDDDE</sequence>